<dbReference type="EMBL" id="JBHTNH010000029">
    <property type="protein sequence ID" value="MFD1363070.1"/>
    <property type="molecule type" value="Genomic_DNA"/>
</dbReference>
<gene>
    <name evidence="2" type="ORF">ACFQ4A_15575</name>
</gene>
<protein>
    <submittedName>
        <fullName evidence="2">ImmA/IrrE family metallo-endopeptidase</fullName>
    </submittedName>
</protein>
<dbReference type="Gene3D" id="1.10.10.2910">
    <property type="match status" value="1"/>
</dbReference>
<dbReference type="Pfam" id="PF06114">
    <property type="entry name" value="Peptidase_M78"/>
    <property type="match status" value="1"/>
</dbReference>
<comment type="caution">
    <text evidence="2">The sequence shown here is derived from an EMBL/GenBank/DDBJ whole genome shotgun (WGS) entry which is preliminary data.</text>
</comment>
<dbReference type="Proteomes" id="UP001597178">
    <property type="component" value="Unassembled WGS sequence"/>
</dbReference>
<dbReference type="RefSeq" id="WP_382402232.1">
    <property type="nucleotide sequence ID" value="NZ_JBHTNH010000029.1"/>
</dbReference>
<name>A0ABW3ZXB9_9BACI</name>
<dbReference type="PANTHER" id="PTHR43236:SF1">
    <property type="entry name" value="BLL7220 PROTEIN"/>
    <property type="match status" value="1"/>
</dbReference>
<keyword evidence="3" id="KW-1185">Reference proteome</keyword>
<evidence type="ECO:0000313" key="3">
    <source>
        <dbReference type="Proteomes" id="UP001597178"/>
    </source>
</evidence>
<dbReference type="InterPro" id="IPR052345">
    <property type="entry name" value="Rad_response_metalloprotease"/>
</dbReference>
<accession>A0ABW3ZXB9</accession>
<evidence type="ECO:0000259" key="1">
    <source>
        <dbReference type="Pfam" id="PF06114"/>
    </source>
</evidence>
<proteinExistence type="predicted"/>
<sequence length="144" mass="17169">MTWIKNIVHQIEKKYKTDNPFEICSLMNIHVIPWDLHEEINGFYKYDRRNKYIFINFNLNDDMQRFVCSHELGHAILHPRSNTPFLRNQTLFSIDKIEVEANTFAVELLMNDEKVYKFKDTNLSIREIGKIYGIPGSVVYLKKL</sequence>
<feature type="domain" description="IrrE N-terminal-like" evidence="1">
    <location>
        <begin position="26"/>
        <end position="134"/>
    </location>
</feature>
<dbReference type="PANTHER" id="PTHR43236">
    <property type="entry name" value="ANTITOXIN HIGA1"/>
    <property type="match status" value="1"/>
</dbReference>
<dbReference type="InterPro" id="IPR010359">
    <property type="entry name" value="IrrE_HExxH"/>
</dbReference>
<reference evidence="3" key="1">
    <citation type="journal article" date="2019" name="Int. J. Syst. Evol. Microbiol.">
        <title>The Global Catalogue of Microorganisms (GCM) 10K type strain sequencing project: providing services to taxonomists for standard genome sequencing and annotation.</title>
        <authorList>
            <consortium name="The Broad Institute Genomics Platform"/>
            <consortium name="The Broad Institute Genome Sequencing Center for Infectious Disease"/>
            <person name="Wu L."/>
            <person name="Ma J."/>
        </authorList>
    </citation>
    <scope>NUCLEOTIDE SEQUENCE [LARGE SCALE GENOMIC DNA]</scope>
    <source>
        <strain evidence="3">CCUG 54822</strain>
    </source>
</reference>
<evidence type="ECO:0000313" key="2">
    <source>
        <dbReference type="EMBL" id="MFD1363070.1"/>
    </source>
</evidence>
<organism evidence="2 3">
    <name type="scientific">Lentibacillus salinarum</name>
    <dbReference type="NCBI Taxonomy" id="446820"/>
    <lineage>
        <taxon>Bacteria</taxon>
        <taxon>Bacillati</taxon>
        <taxon>Bacillota</taxon>
        <taxon>Bacilli</taxon>
        <taxon>Bacillales</taxon>
        <taxon>Bacillaceae</taxon>
        <taxon>Lentibacillus</taxon>
    </lineage>
</organism>